<dbReference type="OrthoDB" id="683469at2759"/>
<evidence type="ECO:0000259" key="1">
    <source>
        <dbReference type="Pfam" id="PF10551"/>
    </source>
</evidence>
<reference evidence="2" key="1">
    <citation type="submission" date="2020-09" db="EMBL/GenBank/DDBJ databases">
        <title>Genome-Enabled Discovery of Anthraquinone Biosynthesis in Senna tora.</title>
        <authorList>
            <person name="Kang S.-H."/>
            <person name="Pandey R.P."/>
            <person name="Lee C.-M."/>
            <person name="Sim J.-S."/>
            <person name="Jeong J.-T."/>
            <person name="Choi B.-S."/>
            <person name="Jung M."/>
            <person name="Ginzburg D."/>
            <person name="Zhao K."/>
            <person name="Won S.Y."/>
            <person name="Oh T.-J."/>
            <person name="Yu Y."/>
            <person name="Kim N.-H."/>
            <person name="Lee O.R."/>
            <person name="Lee T.-H."/>
            <person name="Bashyal P."/>
            <person name="Kim T.-S."/>
            <person name="Lee W.-H."/>
            <person name="Kawkins C."/>
            <person name="Kim C.-K."/>
            <person name="Kim J.S."/>
            <person name="Ahn B.O."/>
            <person name="Rhee S.Y."/>
            <person name="Sohng J.K."/>
        </authorList>
    </citation>
    <scope>NUCLEOTIDE SEQUENCE</scope>
    <source>
        <tissue evidence="2">Leaf</tissue>
    </source>
</reference>
<dbReference type="Pfam" id="PF10551">
    <property type="entry name" value="MULE"/>
    <property type="match status" value="1"/>
</dbReference>
<evidence type="ECO:0000313" key="3">
    <source>
        <dbReference type="Proteomes" id="UP000634136"/>
    </source>
</evidence>
<dbReference type="Proteomes" id="UP000634136">
    <property type="component" value="Unassembled WGS sequence"/>
</dbReference>
<feature type="domain" description="MULE transposase" evidence="1">
    <location>
        <begin position="2"/>
        <end position="77"/>
    </location>
</feature>
<protein>
    <recommendedName>
        <fullName evidence="1">MULE transposase domain-containing protein</fullName>
    </recommendedName>
</protein>
<dbReference type="PANTHER" id="PTHR31973:SF195">
    <property type="entry name" value="MUDR FAMILY TRANSPOSASE"/>
    <property type="match status" value="1"/>
</dbReference>
<dbReference type="InterPro" id="IPR018289">
    <property type="entry name" value="MULE_transposase_dom"/>
</dbReference>
<keyword evidence="3" id="KW-1185">Reference proteome</keyword>
<sequence>MVQVDRTFLYGKYIHTLLIASSQDGNSNVVLLAFAIVEGETLKTWAWFLKKVRLHVGDKENICLISDRHPVILSTVSDPHTMWQT</sequence>
<comment type="caution">
    <text evidence="2">The sequence shown here is derived from an EMBL/GenBank/DDBJ whole genome shotgun (WGS) entry which is preliminary data.</text>
</comment>
<gene>
    <name evidence="2" type="ORF">G2W53_040960</name>
</gene>
<accession>A0A834SEG5</accession>
<name>A0A834SEG5_9FABA</name>
<dbReference type="PANTHER" id="PTHR31973">
    <property type="entry name" value="POLYPROTEIN, PUTATIVE-RELATED"/>
    <property type="match status" value="1"/>
</dbReference>
<dbReference type="EMBL" id="JAAIUW010000013">
    <property type="protein sequence ID" value="KAF7801849.1"/>
    <property type="molecule type" value="Genomic_DNA"/>
</dbReference>
<evidence type="ECO:0000313" key="2">
    <source>
        <dbReference type="EMBL" id="KAF7801849.1"/>
    </source>
</evidence>
<organism evidence="2 3">
    <name type="scientific">Senna tora</name>
    <dbReference type="NCBI Taxonomy" id="362788"/>
    <lineage>
        <taxon>Eukaryota</taxon>
        <taxon>Viridiplantae</taxon>
        <taxon>Streptophyta</taxon>
        <taxon>Embryophyta</taxon>
        <taxon>Tracheophyta</taxon>
        <taxon>Spermatophyta</taxon>
        <taxon>Magnoliopsida</taxon>
        <taxon>eudicotyledons</taxon>
        <taxon>Gunneridae</taxon>
        <taxon>Pentapetalae</taxon>
        <taxon>rosids</taxon>
        <taxon>fabids</taxon>
        <taxon>Fabales</taxon>
        <taxon>Fabaceae</taxon>
        <taxon>Caesalpinioideae</taxon>
        <taxon>Cassia clade</taxon>
        <taxon>Senna</taxon>
    </lineage>
</organism>
<proteinExistence type="predicted"/>
<dbReference type="AlphaFoldDB" id="A0A834SEG5"/>